<sequence length="102" mass="11068">MAALLCCFLIAFFSVSSLSSSARADLGNPTRIPRVQGDAERGRELSEICGRPGSYPPLCAAKCGECTPCNPVHEAVRPGQPAVEEYYPEAWRCKCGNKLYMP</sequence>
<dbReference type="Pfam" id="PF17181">
    <property type="entry name" value="EPF"/>
    <property type="match status" value="1"/>
</dbReference>
<dbReference type="GO" id="GO:0010052">
    <property type="term" value="P:guard cell differentiation"/>
    <property type="evidence" value="ECO:0007669"/>
    <property type="project" value="UniProtKB-UniRule"/>
</dbReference>
<protein>
    <recommendedName>
        <fullName evidence="6">Epidermal patterning factor-like protein</fullName>
    </recommendedName>
</protein>
<comment type="function">
    <text evidence="6">Controls stomatal patterning.</text>
</comment>
<accession>A0A8J5LSS8</accession>
<evidence type="ECO:0000256" key="6">
    <source>
        <dbReference type="RuleBase" id="RU367102"/>
    </source>
</evidence>
<evidence type="ECO:0000256" key="1">
    <source>
        <dbReference type="ARBA" id="ARBA00004613"/>
    </source>
</evidence>
<evidence type="ECO:0000256" key="4">
    <source>
        <dbReference type="ARBA" id="ARBA00022729"/>
    </source>
</evidence>
<dbReference type="AlphaFoldDB" id="A0A8J5LSS8"/>
<keyword evidence="3 6" id="KW-0964">Secreted</keyword>
<feature type="region of interest" description="Disordered" evidence="7">
    <location>
        <begin position="20"/>
        <end position="39"/>
    </location>
</feature>
<evidence type="ECO:0000313" key="9">
    <source>
        <dbReference type="Proteomes" id="UP000734854"/>
    </source>
</evidence>
<organism evidence="8 9">
    <name type="scientific">Zingiber officinale</name>
    <name type="common">Ginger</name>
    <name type="synonym">Amomum zingiber</name>
    <dbReference type="NCBI Taxonomy" id="94328"/>
    <lineage>
        <taxon>Eukaryota</taxon>
        <taxon>Viridiplantae</taxon>
        <taxon>Streptophyta</taxon>
        <taxon>Embryophyta</taxon>
        <taxon>Tracheophyta</taxon>
        <taxon>Spermatophyta</taxon>
        <taxon>Magnoliopsida</taxon>
        <taxon>Liliopsida</taxon>
        <taxon>Zingiberales</taxon>
        <taxon>Zingiberaceae</taxon>
        <taxon>Zingiber</taxon>
    </lineage>
</organism>
<dbReference type="PANTHER" id="PTHR33109">
    <property type="entry name" value="EPIDERMAL PATTERNING FACTOR-LIKE PROTEIN 4"/>
    <property type="match status" value="1"/>
</dbReference>
<keyword evidence="5" id="KW-1015">Disulfide bond</keyword>
<dbReference type="Proteomes" id="UP000734854">
    <property type="component" value="Unassembled WGS sequence"/>
</dbReference>
<evidence type="ECO:0000256" key="5">
    <source>
        <dbReference type="ARBA" id="ARBA00023157"/>
    </source>
</evidence>
<evidence type="ECO:0000256" key="2">
    <source>
        <dbReference type="ARBA" id="ARBA00008127"/>
    </source>
</evidence>
<keyword evidence="4 6" id="KW-0732">Signal</keyword>
<feature type="chain" id="PRO_5035339857" description="Epidermal patterning factor-like protein" evidence="6">
    <location>
        <begin position="25"/>
        <end position="102"/>
    </location>
</feature>
<gene>
    <name evidence="8" type="ORF">ZIOFF_007130</name>
</gene>
<dbReference type="PANTHER" id="PTHR33109:SF4">
    <property type="entry name" value="EPIDERMAL PATTERNING FACTOR-LIKE PROTEIN 6"/>
    <property type="match status" value="1"/>
</dbReference>
<dbReference type="GO" id="GO:0005576">
    <property type="term" value="C:extracellular region"/>
    <property type="evidence" value="ECO:0007669"/>
    <property type="project" value="UniProtKB-SubCell"/>
</dbReference>
<evidence type="ECO:0000256" key="3">
    <source>
        <dbReference type="ARBA" id="ARBA00022525"/>
    </source>
</evidence>
<keyword evidence="9" id="KW-1185">Reference proteome</keyword>
<proteinExistence type="inferred from homology"/>
<comment type="similarity">
    <text evidence="2 6">Belongs to the plant cysteine rich small secretory peptide family. Epidermal patterning factor subfamily.</text>
</comment>
<dbReference type="EMBL" id="JACMSC010000002">
    <property type="protein sequence ID" value="KAG6533264.1"/>
    <property type="molecule type" value="Genomic_DNA"/>
</dbReference>
<dbReference type="InterPro" id="IPR039455">
    <property type="entry name" value="EPFL"/>
</dbReference>
<evidence type="ECO:0000313" key="8">
    <source>
        <dbReference type="EMBL" id="KAG6533264.1"/>
    </source>
</evidence>
<keyword evidence="6" id="KW-0217">Developmental protein</keyword>
<name>A0A8J5LSS8_ZINOF</name>
<reference evidence="8 9" key="1">
    <citation type="submission" date="2020-08" db="EMBL/GenBank/DDBJ databases">
        <title>Plant Genome Project.</title>
        <authorList>
            <person name="Zhang R.-G."/>
        </authorList>
    </citation>
    <scope>NUCLEOTIDE SEQUENCE [LARGE SCALE GENOMIC DNA]</scope>
    <source>
        <tissue evidence="8">Rhizome</tissue>
    </source>
</reference>
<comment type="subcellular location">
    <subcellularLocation>
        <location evidence="1 6">Secreted</location>
    </subcellularLocation>
</comment>
<evidence type="ECO:0000256" key="7">
    <source>
        <dbReference type="SAM" id="MobiDB-lite"/>
    </source>
</evidence>
<feature type="signal peptide" evidence="6">
    <location>
        <begin position="1"/>
        <end position="24"/>
    </location>
</feature>
<comment type="caution">
    <text evidence="8">The sequence shown here is derived from an EMBL/GenBank/DDBJ whole genome shotgun (WGS) entry which is preliminary data.</text>
</comment>